<dbReference type="EMBL" id="BAAAEN010000013">
    <property type="protein sequence ID" value="GAA0513718.1"/>
    <property type="molecule type" value="Genomic_DNA"/>
</dbReference>
<name>A0ABN1C8J1_9BURK</name>
<evidence type="ECO:0000313" key="4">
    <source>
        <dbReference type="Proteomes" id="UP001501706"/>
    </source>
</evidence>
<keyword evidence="1 3" id="KW-0378">Hydrolase</keyword>
<proteinExistence type="predicted"/>
<dbReference type="Gene3D" id="3.40.50.1820">
    <property type="entry name" value="alpha/beta hydrolase"/>
    <property type="match status" value="1"/>
</dbReference>
<dbReference type="SUPFAM" id="SSF53474">
    <property type="entry name" value="alpha/beta-Hydrolases"/>
    <property type="match status" value="1"/>
</dbReference>
<dbReference type="Pfam" id="PF20434">
    <property type="entry name" value="BD-FAE"/>
    <property type="match status" value="1"/>
</dbReference>
<dbReference type="Proteomes" id="UP001501706">
    <property type="component" value="Unassembled WGS sequence"/>
</dbReference>
<evidence type="ECO:0000259" key="2">
    <source>
        <dbReference type="Pfam" id="PF20434"/>
    </source>
</evidence>
<dbReference type="InterPro" id="IPR050300">
    <property type="entry name" value="GDXG_lipolytic_enzyme"/>
</dbReference>
<evidence type="ECO:0000256" key="1">
    <source>
        <dbReference type="ARBA" id="ARBA00022801"/>
    </source>
</evidence>
<dbReference type="PANTHER" id="PTHR48081:SF33">
    <property type="entry name" value="KYNURENINE FORMAMIDASE"/>
    <property type="match status" value="1"/>
</dbReference>
<dbReference type="InterPro" id="IPR049492">
    <property type="entry name" value="BD-FAE-like_dom"/>
</dbReference>
<evidence type="ECO:0000313" key="3">
    <source>
        <dbReference type="EMBL" id="GAA0513718.1"/>
    </source>
</evidence>
<gene>
    <name evidence="3" type="ORF">GCM10009097_33900</name>
</gene>
<keyword evidence="4" id="KW-1185">Reference proteome</keyword>
<sequence length="308" mass="33432">MDALLARIGPAWGDDIRTHRDLVLDAYTSLLDTTSAAGPACTRNVAYGPDPRHVLDIYRDPALAGPLPVVVFMHGGAYVRGDKDVTSRVYANVPTWFARQGYLGVNLEYRLAPGAPYPGGAEDLGRALAWMEENIGSHGGDPGRMVAIGHSAGGTHVAHHALDPQLPYRGKGLRAAAILSGRLRADALAANPNATGVRAYFGNDESRYEALSPVSMVTPDSLPLFVAIAEYENPLLDVYGAEFFHRLRARGHRANQFLMLPRHNHMSIMAHFDTGEDFLGRQLCDFFERYGAPPNHAPRAMAPALMAP</sequence>
<comment type="caution">
    <text evidence="3">The sequence shown here is derived from an EMBL/GenBank/DDBJ whole genome shotgun (WGS) entry which is preliminary data.</text>
</comment>
<dbReference type="PANTHER" id="PTHR48081">
    <property type="entry name" value="AB HYDROLASE SUPERFAMILY PROTEIN C4A8.06C"/>
    <property type="match status" value="1"/>
</dbReference>
<dbReference type="GO" id="GO:0016787">
    <property type="term" value="F:hydrolase activity"/>
    <property type="evidence" value="ECO:0007669"/>
    <property type="project" value="UniProtKB-KW"/>
</dbReference>
<reference evidence="3 4" key="1">
    <citation type="journal article" date="2019" name="Int. J. Syst. Evol. Microbiol.">
        <title>The Global Catalogue of Microorganisms (GCM) 10K type strain sequencing project: providing services to taxonomists for standard genome sequencing and annotation.</title>
        <authorList>
            <consortium name="The Broad Institute Genomics Platform"/>
            <consortium name="The Broad Institute Genome Sequencing Center for Infectious Disease"/>
            <person name="Wu L."/>
            <person name="Ma J."/>
        </authorList>
    </citation>
    <scope>NUCLEOTIDE SEQUENCE [LARGE SCALE GENOMIC DNA]</scope>
    <source>
        <strain evidence="3 4">JCM 14330</strain>
    </source>
</reference>
<dbReference type="InterPro" id="IPR029058">
    <property type="entry name" value="AB_hydrolase_fold"/>
</dbReference>
<feature type="domain" description="BD-FAE-like" evidence="2">
    <location>
        <begin position="55"/>
        <end position="158"/>
    </location>
</feature>
<accession>A0ABN1C8J1</accession>
<organism evidence="3 4">
    <name type="scientific">Pigmentiphaga daeguensis</name>
    <dbReference type="NCBI Taxonomy" id="414049"/>
    <lineage>
        <taxon>Bacteria</taxon>
        <taxon>Pseudomonadati</taxon>
        <taxon>Pseudomonadota</taxon>
        <taxon>Betaproteobacteria</taxon>
        <taxon>Burkholderiales</taxon>
        <taxon>Alcaligenaceae</taxon>
        <taxon>Pigmentiphaga</taxon>
    </lineage>
</organism>
<protein>
    <submittedName>
        <fullName evidence="3">Alpha/beta hydrolase</fullName>
    </submittedName>
</protein>